<dbReference type="AlphaFoldDB" id="A0A812I995"/>
<dbReference type="SUPFAM" id="SSF49785">
    <property type="entry name" value="Galactose-binding domain-like"/>
    <property type="match status" value="1"/>
</dbReference>
<dbReference type="Pfam" id="PF00754">
    <property type="entry name" value="F5_F8_type_C"/>
    <property type="match status" value="1"/>
</dbReference>
<comment type="caution">
    <text evidence="3">The sequence shown here is derived from an EMBL/GenBank/DDBJ whole genome shotgun (WGS) entry which is preliminary data.</text>
</comment>
<reference evidence="3" key="1">
    <citation type="submission" date="2021-02" db="EMBL/GenBank/DDBJ databases">
        <authorList>
            <person name="Dougan E. K."/>
            <person name="Rhodes N."/>
            <person name="Thang M."/>
            <person name="Chan C."/>
        </authorList>
    </citation>
    <scope>NUCLEOTIDE SEQUENCE</scope>
</reference>
<name>A0A812I995_9DINO</name>
<protein>
    <submittedName>
        <fullName evidence="3">RliB protein</fullName>
    </submittedName>
</protein>
<evidence type="ECO:0000313" key="4">
    <source>
        <dbReference type="Proteomes" id="UP000604046"/>
    </source>
</evidence>
<dbReference type="Proteomes" id="UP000604046">
    <property type="component" value="Unassembled WGS sequence"/>
</dbReference>
<dbReference type="InterPro" id="IPR000421">
    <property type="entry name" value="FA58C"/>
</dbReference>
<keyword evidence="4" id="KW-1185">Reference proteome</keyword>
<evidence type="ECO:0000256" key="1">
    <source>
        <dbReference type="SAM" id="MobiDB-lite"/>
    </source>
</evidence>
<organism evidence="3 4">
    <name type="scientific">Symbiodinium natans</name>
    <dbReference type="NCBI Taxonomy" id="878477"/>
    <lineage>
        <taxon>Eukaryota</taxon>
        <taxon>Sar</taxon>
        <taxon>Alveolata</taxon>
        <taxon>Dinophyceae</taxon>
        <taxon>Suessiales</taxon>
        <taxon>Symbiodiniaceae</taxon>
        <taxon>Symbiodinium</taxon>
    </lineage>
</organism>
<dbReference type="InterPro" id="IPR008979">
    <property type="entry name" value="Galactose-bd-like_sf"/>
</dbReference>
<sequence length="460" mass="49000">MKAKASAALSAGQHCMDGGAGGPCNVQYLLEDVDFSAVSTSGKFLQFGVHSKPEGKVLPVFLARDGSLGGFRSLVSQHLDGFGDQGCVKLGPDWDDGFGCHFPVRRLSLWTAAAMAGDVRLSGPGFTGVPNNQFPSFGGNAGFLSYATNYNGYGALAIPGQVYDLAAEWREGPVVDADFSDSALPGYFGEDADEEVTLKTSLGTCTLRSSKAHPPFTGRLGPVPGAPQSDCGAKLFNPPLVEGRDVSVALNQPAAASSTEGGNPGLSPSRAVDGSAETRWSSSFADGEWLAIDLGVVYELFAVAVDWEAAYASTYLVQLRSDEASAWHTAAEVVNGREGQVQTVFPEHLARYVRIFCQKRATPWGCSIRELQVFPTYLGLFEPVDGGTDRACRGESASDNSPRHYTVVEQETLKACKKACEQTASCVGIEYSGTRCELWTRRDRIGASIPLSGFTCLHFL</sequence>
<gene>
    <name evidence="3" type="primary">rliB</name>
    <name evidence="3" type="ORF">SNAT2548_LOCUS3219</name>
</gene>
<feature type="region of interest" description="Disordered" evidence="1">
    <location>
        <begin position="254"/>
        <end position="274"/>
    </location>
</feature>
<feature type="domain" description="F5/8 type C" evidence="2">
    <location>
        <begin position="236"/>
        <end position="376"/>
    </location>
</feature>
<accession>A0A812I995</accession>
<dbReference type="PROSITE" id="PS50022">
    <property type="entry name" value="FA58C_3"/>
    <property type="match status" value="1"/>
</dbReference>
<evidence type="ECO:0000259" key="2">
    <source>
        <dbReference type="PROSITE" id="PS50022"/>
    </source>
</evidence>
<dbReference type="EMBL" id="CAJNDS010000197">
    <property type="protein sequence ID" value="CAE7025977.1"/>
    <property type="molecule type" value="Genomic_DNA"/>
</dbReference>
<feature type="non-terminal residue" evidence="3">
    <location>
        <position position="460"/>
    </location>
</feature>
<dbReference type="OrthoDB" id="411757at2759"/>
<evidence type="ECO:0000313" key="3">
    <source>
        <dbReference type="EMBL" id="CAE7025977.1"/>
    </source>
</evidence>
<proteinExistence type="predicted"/>
<dbReference type="Gene3D" id="2.60.120.260">
    <property type="entry name" value="Galactose-binding domain-like"/>
    <property type="match status" value="1"/>
</dbReference>